<sequence>MLRSQREWVAVRRAAEGYGRELNEVAMRLYPRDRWVFGDCVLSGEGWTLPRPVELDHARLAFTAAHAAAPRLGPLDHVLPLATEHERFSDFSAAVGALVRPRLLEDRPSYRLLDLSHEDGLALTFGLTTYFEVFTLREAMAHELKAAWLRRGRSTPDWSDLPLRAAVADPFDPAGLLMSPGIGTLTIRRDADGDRFLVHRRDGRAVADGGSLCTVVPAGEFQPTSPAPADVRADFDLWRNIMREYSEELLGHPERAGGVDYHTEEPFRAMDRARRDGRFRVWHYGLVLDPVTLGASQRTVAVLDGEVFDELFAGLVTTNAEGWIVGERGRVGVPFTDEAIGRVERLLTPASRTLVRMAWRDRELFG</sequence>
<evidence type="ECO:0000313" key="2">
    <source>
        <dbReference type="Proteomes" id="UP000239203"/>
    </source>
</evidence>
<gene>
    <name evidence="1" type="ORF">CLV40_11496</name>
</gene>
<keyword evidence="2" id="KW-1185">Reference proteome</keyword>
<proteinExistence type="predicted"/>
<accession>A0A2S6GJN3</accession>
<dbReference type="Proteomes" id="UP000239203">
    <property type="component" value="Unassembled WGS sequence"/>
</dbReference>
<organism evidence="1 2">
    <name type="scientific">Actinokineospora auranticolor</name>
    <dbReference type="NCBI Taxonomy" id="155976"/>
    <lineage>
        <taxon>Bacteria</taxon>
        <taxon>Bacillati</taxon>
        <taxon>Actinomycetota</taxon>
        <taxon>Actinomycetes</taxon>
        <taxon>Pseudonocardiales</taxon>
        <taxon>Pseudonocardiaceae</taxon>
        <taxon>Actinokineospora</taxon>
    </lineage>
</organism>
<protein>
    <submittedName>
        <fullName evidence="1">Uncharacterized protein</fullName>
    </submittedName>
</protein>
<dbReference type="EMBL" id="PTIX01000014">
    <property type="protein sequence ID" value="PPK65444.1"/>
    <property type="molecule type" value="Genomic_DNA"/>
</dbReference>
<reference evidence="1 2" key="1">
    <citation type="submission" date="2018-02" db="EMBL/GenBank/DDBJ databases">
        <title>Genomic Encyclopedia of Archaeal and Bacterial Type Strains, Phase II (KMG-II): from individual species to whole genera.</title>
        <authorList>
            <person name="Goeker M."/>
        </authorList>
    </citation>
    <scope>NUCLEOTIDE SEQUENCE [LARGE SCALE GENOMIC DNA]</scope>
    <source>
        <strain evidence="1 2">YU 961-1</strain>
    </source>
</reference>
<evidence type="ECO:0000313" key="1">
    <source>
        <dbReference type="EMBL" id="PPK65444.1"/>
    </source>
</evidence>
<comment type="caution">
    <text evidence="1">The sequence shown here is derived from an EMBL/GenBank/DDBJ whole genome shotgun (WGS) entry which is preliminary data.</text>
</comment>
<dbReference type="AlphaFoldDB" id="A0A2S6GJN3"/>
<name>A0A2S6GJN3_9PSEU</name>